<dbReference type="SUPFAM" id="SSF52518">
    <property type="entry name" value="Thiamin diphosphate-binding fold (THDP-binding)"/>
    <property type="match status" value="1"/>
</dbReference>
<dbReference type="PANTHER" id="PTHR43257">
    <property type="entry name" value="PYRUVATE DEHYDROGENASE E1 COMPONENT BETA SUBUNIT"/>
    <property type="match status" value="1"/>
</dbReference>
<evidence type="ECO:0000313" key="6">
    <source>
        <dbReference type="Proteomes" id="UP000199568"/>
    </source>
</evidence>
<keyword evidence="3" id="KW-0786">Thiamine pyrophosphate</keyword>
<proteinExistence type="predicted"/>
<sequence>MRTLSTSKAIREALHEEMQRDENVIVVGEDLGKMGNPFGITLGFLDEFGPNRVIETPICESGFTGMAVGAAMRGVRPVVELMYVDFIGVAMDPVMNQAAKMRYMTGGQVNIPMVVRAPMGAGRRNAGQHSQCLETLFTNIPGLKVVAPSTAADAKGLLKASIRDEDPVIFLEHKLLYAAKGEIPEGEHIIPIGEADVKREGKDVTIITWSRQVFFALEAAKELEKDGIDVEVIDLRSLVPLDWETIKKSVSKTHNVVVVQEGNKRSGFAGEISSQIMEELFDELDSPVERVAGLNVVPPFSPPLEDAFFPNPNDIVKAVKKAVNFKL</sequence>
<protein>
    <submittedName>
        <fullName evidence="5">Pyruvate dehydrogenase E1 component beta subunit</fullName>
    </submittedName>
</protein>
<evidence type="ECO:0000256" key="3">
    <source>
        <dbReference type="ARBA" id="ARBA00023052"/>
    </source>
</evidence>
<dbReference type="Proteomes" id="UP000199568">
    <property type="component" value="Unassembled WGS sequence"/>
</dbReference>
<dbReference type="RefSeq" id="WP_090441205.1">
    <property type="nucleotide sequence ID" value="NZ_FOHU01000004.1"/>
</dbReference>
<gene>
    <name evidence="5" type="ORF">SAMN05660297_01346</name>
</gene>
<dbReference type="CDD" id="cd07036">
    <property type="entry name" value="TPP_PYR_E1-PDHc-beta_like"/>
    <property type="match status" value="1"/>
</dbReference>
<dbReference type="Gene3D" id="3.40.50.920">
    <property type="match status" value="1"/>
</dbReference>
<dbReference type="FunFam" id="3.40.50.920:FF:000001">
    <property type="entry name" value="Pyruvate dehydrogenase E1 beta subunit"/>
    <property type="match status" value="1"/>
</dbReference>
<keyword evidence="5" id="KW-0670">Pyruvate</keyword>
<evidence type="ECO:0000259" key="4">
    <source>
        <dbReference type="SMART" id="SM00861"/>
    </source>
</evidence>
<reference evidence="5 6" key="1">
    <citation type="submission" date="2016-10" db="EMBL/GenBank/DDBJ databases">
        <authorList>
            <person name="de Groot N.N."/>
        </authorList>
    </citation>
    <scope>NUCLEOTIDE SEQUENCE [LARGE SCALE GENOMIC DNA]</scope>
    <source>
        <strain evidence="5 6">DSM 18979</strain>
    </source>
</reference>
<dbReference type="Pfam" id="PF02779">
    <property type="entry name" value="Transket_pyr"/>
    <property type="match status" value="1"/>
</dbReference>
<dbReference type="FunFam" id="3.40.50.970:FF:000001">
    <property type="entry name" value="Pyruvate dehydrogenase E1 beta subunit"/>
    <property type="match status" value="1"/>
</dbReference>
<dbReference type="InterPro" id="IPR009014">
    <property type="entry name" value="Transketo_C/PFOR_II"/>
</dbReference>
<comment type="cofactor">
    <cofactor evidence="1">
        <name>thiamine diphosphate</name>
        <dbReference type="ChEBI" id="CHEBI:58937"/>
    </cofactor>
</comment>
<dbReference type="SMART" id="SM00861">
    <property type="entry name" value="Transket_pyr"/>
    <property type="match status" value="1"/>
</dbReference>
<dbReference type="EMBL" id="FOHU01000004">
    <property type="protein sequence ID" value="SET08376.1"/>
    <property type="molecule type" value="Genomic_DNA"/>
</dbReference>
<accession>A0A1I0BMZ8</accession>
<dbReference type="Gene3D" id="3.40.50.970">
    <property type="match status" value="1"/>
</dbReference>
<dbReference type="SUPFAM" id="SSF52922">
    <property type="entry name" value="TK C-terminal domain-like"/>
    <property type="match status" value="1"/>
</dbReference>
<dbReference type="InterPro" id="IPR005475">
    <property type="entry name" value="Transketolase-like_Pyr-bd"/>
</dbReference>
<evidence type="ECO:0000256" key="1">
    <source>
        <dbReference type="ARBA" id="ARBA00001964"/>
    </source>
</evidence>
<dbReference type="AlphaFoldDB" id="A0A1I0BMZ8"/>
<keyword evidence="6" id="KW-1185">Reference proteome</keyword>
<dbReference type="PANTHER" id="PTHR43257:SF2">
    <property type="entry name" value="PYRUVATE DEHYDROGENASE E1 COMPONENT SUBUNIT BETA"/>
    <property type="match status" value="1"/>
</dbReference>
<dbReference type="GO" id="GO:0016491">
    <property type="term" value="F:oxidoreductase activity"/>
    <property type="evidence" value="ECO:0007669"/>
    <property type="project" value="UniProtKB-KW"/>
</dbReference>
<dbReference type="InterPro" id="IPR033248">
    <property type="entry name" value="Transketolase_C"/>
</dbReference>
<evidence type="ECO:0000256" key="2">
    <source>
        <dbReference type="ARBA" id="ARBA00023002"/>
    </source>
</evidence>
<organism evidence="5 6">
    <name type="scientific">Natronincola peptidivorans</name>
    <dbReference type="NCBI Taxonomy" id="426128"/>
    <lineage>
        <taxon>Bacteria</taxon>
        <taxon>Bacillati</taxon>
        <taxon>Bacillota</taxon>
        <taxon>Clostridia</taxon>
        <taxon>Peptostreptococcales</taxon>
        <taxon>Natronincolaceae</taxon>
        <taxon>Natronincola</taxon>
    </lineage>
</organism>
<name>A0A1I0BMZ8_9FIRM</name>
<feature type="domain" description="Transketolase-like pyrimidine-binding" evidence="4">
    <location>
        <begin position="4"/>
        <end position="179"/>
    </location>
</feature>
<evidence type="ECO:0000313" key="5">
    <source>
        <dbReference type="EMBL" id="SET08376.1"/>
    </source>
</evidence>
<dbReference type="OrthoDB" id="8732661at2"/>
<dbReference type="NCBIfam" id="NF006667">
    <property type="entry name" value="PRK09212.1"/>
    <property type="match status" value="1"/>
</dbReference>
<dbReference type="InterPro" id="IPR029061">
    <property type="entry name" value="THDP-binding"/>
</dbReference>
<keyword evidence="2" id="KW-0560">Oxidoreductase</keyword>
<dbReference type="STRING" id="426128.SAMN05660297_01346"/>
<dbReference type="Pfam" id="PF02780">
    <property type="entry name" value="Transketolase_C"/>
    <property type="match status" value="1"/>
</dbReference>